<dbReference type="EMBL" id="JBHUDJ010000014">
    <property type="protein sequence ID" value="MFD1588564.1"/>
    <property type="molecule type" value="Genomic_DNA"/>
</dbReference>
<comment type="caution">
    <text evidence="1">The sequence shown here is derived from an EMBL/GenBank/DDBJ whole genome shotgun (WGS) entry which is preliminary data.</text>
</comment>
<name>A0ABD6CET0_9EURY</name>
<dbReference type="InterPro" id="IPR055979">
    <property type="entry name" value="DUF7557"/>
</dbReference>
<protein>
    <submittedName>
        <fullName evidence="1">Uncharacterized protein</fullName>
    </submittedName>
</protein>
<dbReference type="Proteomes" id="UP001597119">
    <property type="component" value="Unassembled WGS sequence"/>
</dbReference>
<sequence>MPTVDLEAETIERLDDLRIDDESYDEVINELINIYQAEELTLFRGSDEDY</sequence>
<reference evidence="1 2" key="1">
    <citation type="journal article" date="2019" name="Int. J. Syst. Evol. Microbiol.">
        <title>The Global Catalogue of Microorganisms (GCM) 10K type strain sequencing project: providing services to taxonomists for standard genome sequencing and annotation.</title>
        <authorList>
            <consortium name="The Broad Institute Genomics Platform"/>
            <consortium name="The Broad Institute Genome Sequencing Center for Infectious Disease"/>
            <person name="Wu L."/>
            <person name="Ma J."/>
        </authorList>
    </citation>
    <scope>NUCLEOTIDE SEQUENCE [LARGE SCALE GENOMIC DNA]</scope>
    <source>
        <strain evidence="1 2">CGMCC 1.12125</strain>
    </source>
</reference>
<gene>
    <name evidence="1" type="ORF">ACFR9U_16420</name>
</gene>
<dbReference type="RefSeq" id="WP_247378141.1">
    <property type="nucleotide sequence ID" value="NZ_JALLGV010000005.1"/>
</dbReference>
<evidence type="ECO:0000313" key="2">
    <source>
        <dbReference type="Proteomes" id="UP001597119"/>
    </source>
</evidence>
<keyword evidence="2" id="KW-1185">Reference proteome</keyword>
<organism evidence="1 2">
    <name type="scientific">Halorientalis brevis</name>
    <dbReference type="NCBI Taxonomy" id="1126241"/>
    <lineage>
        <taxon>Archaea</taxon>
        <taxon>Methanobacteriati</taxon>
        <taxon>Methanobacteriota</taxon>
        <taxon>Stenosarchaea group</taxon>
        <taxon>Halobacteria</taxon>
        <taxon>Halobacteriales</taxon>
        <taxon>Haloarculaceae</taxon>
        <taxon>Halorientalis</taxon>
    </lineage>
</organism>
<dbReference type="Pfam" id="PF24434">
    <property type="entry name" value="DUF7557"/>
    <property type="match status" value="1"/>
</dbReference>
<dbReference type="AlphaFoldDB" id="A0ABD6CET0"/>
<evidence type="ECO:0000313" key="1">
    <source>
        <dbReference type="EMBL" id="MFD1588564.1"/>
    </source>
</evidence>
<accession>A0ABD6CET0</accession>
<proteinExistence type="predicted"/>